<evidence type="ECO:0000259" key="1">
    <source>
        <dbReference type="PROSITE" id="PS51085"/>
    </source>
</evidence>
<keyword evidence="4" id="KW-1185">Reference proteome</keyword>
<dbReference type="GO" id="GO:0051537">
    <property type="term" value="F:2 iron, 2 sulfur cluster binding"/>
    <property type="evidence" value="ECO:0007669"/>
    <property type="project" value="InterPro"/>
</dbReference>
<evidence type="ECO:0000313" key="4">
    <source>
        <dbReference type="Proteomes" id="UP000198403"/>
    </source>
</evidence>
<sequence>MVVRDGFVPMVVREVRQEAEHVVSFALARRDGQPLPEWEPGAHVDVLIAGDLVRQYSLCSTPSEPTWRIAVLREQNSRGGSTWLHDRVREGDIILVAAPRNNFSLDLSGERFLFVAGGIGITPLLPMVAAAESAGKDWSLLYLGISGRSMAFTEALRAYTPKVVLHRDADSGVIDLEATLDRLGAPGATIYACGPAGLLAAVESYAGRRENCCVVLERFTADPDSVAVPQGDHAFVVETSDGREVKVGADESILDALHRSGIPALSSCREGICGTCETRVVQGIPDHRDQLLSEEERQSGEVMMICVSRCLGDRLVLDV</sequence>
<dbReference type="InterPro" id="IPR052353">
    <property type="entry name" value="Benzoxazolinone_Detox_Enz"/>
</dbReference>
<feature type="domain" description="2Fe-2S ferredoxin-type" evidence="1">
    <location>
        <begin position="233"/>
        <end position="319"/>
    </location>
</feature>
<dbReference type="PROSITE" id="PS51384">
    <property type="entry name" value="FAD_FR"/>
    <property type="match status" value="1"/>
</dbReference>
<dbReference type="InterPro" id="IPR039261">
    <property type="entry name" value="FNR_nucleotide-bd"/>
</dbReference>
<dbReference type="PANTHER" id="PTHR30212">
    <property type="entry name" value="PROTEIN YIIM"/>
    <property type="match status" value="1"/>
</dbReference>
<protein>
    <submittedName>
        <fullName evidence="3">Ferredoxin-NADP reductase</fullName>
    </submittedName>
</protein>
<dbReference type="Gene3D" id="2.40.30.10">
    <property type="entry name" value="Translation factors"/>
    <property type="match status" value="1"/>
</dbReference>
<dbReference type="InterPro" id="IPR036010">
    <property type="entry name" value="2Fe-2S_ferredoxin-like_sf"/>
</dbReference>
<dbReference type="CDD" id="cd00207">
    <property type="entry name" value="fer2"/>
    <property type="match status" value="1"/>
</dbReference>
<organism evidence="3 4">
    <name type="scientific">Blastococcus mobilis</name>
    <dbReference type="NCBI Taxonomy" id="1938746"/>
    <lineage>
        <taxon>Bacteria</taxon>
        <taxon>Bacillati</taxon>
        <taxon>Actinomycetota</taxon>
        <taxon>Actinomycetes</taxon>
        <taxon>Geodermatophilales</taxon>
        <taxon>Geodermatophilaceae</taxon>
        <taxon>Blastococcus</taxon>
    </lineage>
</organism>
<dbReference type="GO" id="GO:0016491">
    <property type="term" value="F:oxidoreductase activity"/>
    <property type="evidence" value="ECO:0007669"/>
    <property type="project" value="InterPro"/>
</dbReference>
<dbReference type="Gene3D" id="3.40.50.80">
    <property type="entry name" value="Nucleotide-binding domain of ferredoxin-NADP reductase (FNR) module"/>
    <property type="match status" value="1"/>
</dbReference>
<dbReference type="SUPFAM" id="SSF52343">
    <property type="entry name" value="Ferredoxin reductase-like, C-terminal NADP-linked domain"/>
    <property type="match status" value="1"/>
</dbReference>
<proteinExistence type="predicted"/>
<dbReference type="InterPro" id="IPR006058">
    <property type="entry name" value="2Fe2S_fd_BS"/>
</dbReference>
<accession>A0A238YED8</accession>
<dbReference type="SUPFAM" id="SSF54292">
    <property type="entry name" value="2Fe-2S ferredoxin-like"/>
    <property type="match status" value="1"/>
</dbReference>
<dbReference type="InterPro" id="IPR017927">
    <property type="entry name" value="FAD-bd_FR_type"/>
</dbReference>
<reference evidence="3 4" key="1">
    <citation type="submission" date="2017-06" db="EMBL/GenBank/DDBJ databases">
        <authorList>
            <person name="Kim H.J."/>
            <person name="Triplett B.A."/>
        </authorList>
    </citation>
    <scope>NUCLEOTIDE SEQUENCE [LARGE SCALE GENOMIC DNA]</scope>
    <source>
        <strain evidence="3 4">DSM 44272</strain>
    </source>
</reference>
<dbReference type="Proteomes" id="UP000198403">
    <property type="component" value="Unassembled WGS sequence"/>
</dbReference>
<evidence type="ECO:0000259" key="2">
    <source>
        <dbReference type="PROSITE" id="PS51384"/>
    </source>
</evidence>
<feature type="domain" description="FAD-binding FR-type" evidence="2">
    <location>
        <begin position="5"/>
        <end position="106"/>
    </location>
</feature>
<dbReference type="EMBL" id="FZNO01000019">
    <property type="protein sequence ID" value="SNR69595.1"/>
    <property type="molecule type" value="Genomic_DNA"/>
</dbReference>
<evidence type="ECO:0000313" key="3">
    <source>
        <dbReference type="EMBL" id="SNR69595.1"/>
    </source>
</evidence>
<dbReference type="Gene3D" id="3.10.20.30">
    <property type="match status" value="1"/>
</dbReference>
<dbReference type="InterPro" id="IPR017938">
    <property type="entry name" value="Riboflavin_synthase-like_b-brl"/>
</dbReference>
<dbReference type="PROSITE" id="PS51085">
    <property type="entry name" value="2FE2S_FER_2"/>
    <property type="match status" value="1"/>
</dbReference>
<dbReference type="InterPro" id="IPR001041">
    <property type="entry name" value="2Fe-2S_ferredoxin-type"/>
</dbReference>
<dbReference type="AlphaFoldDB" id="A0A238YED8"/>
<dbReference type="PROSITE" id="PS00197">
    <property type="entry name" value="2FE2S_FER_1"/>
    <property type="match status" value="1"/>
</dbReference>
<dbReference type="PANTHER" id="PTHR30212:SF2">
    <property type="entry name" value="PROTEIN YIIM"/>
    <property type="match status" value="1"/>
</dbReference>
<dbReference type="SUPFAM" id="SSF63380">
    <property type="entry name" value="Riboflavin synthase domain-like"/>
    <property type="match status" value="1"/>
</dbReference>
<dbReference type="CDD" id="cd06185">
    <property type="entry name" value="PDR_like"/>
    <property type="match status" value="1"/>
</dbReference>
<dbReference type="PRINTS" id="PR00409">
    <property type="entry name" value="PHDIOXRDTASE"/>
</dbReference>
<gene>
    <name evidence="3" type="ORF">SAMN06272737_11990</name>
</gene>
<dbReference type="Pfam" id="PF00111">
    <property type="entry name" value="Fer2"/>
    <property type="match status" value="1"/>
</dbReference>
<name>A0A238YED8_9ACTN</name>
<dbReference type="InterPro" id="IPR012675">
    <property type="entry name" value="Beta-grasp_dom_sf"/>
</dbReference>